<organism evidence="2">
    <name type="scientific">Euplotes crassus</name>
    <dbReference type="NCBI Taxonomy" id="5936"/>
    <lineage>
        <taxon>Eukaryota</taxon>
        <taxon>Sar</taxon>
        <taxon>Alveolata</taxon>
        <taxon>Ciliophora</taxon>
        <taxon>Intramacronucleata</taxon>
        <taxon>Spirotrichea</taxon>
        <taxon>Hypotrichia</taxon>
        <taxon>Euplotida</taxon>
        <taxon>Euplotidae</taxon>
        <taxon>Moneuplotes</taxon>
    </lineage>
</organism>
<name>A0A7S3K6R6_EUPCR</name>
<dbReference type="AlphaFoldDB" id="A0A7S3K6R6"/>
<evidence type="ECO:0000256" key="1">
    <source>
        <dbReference type="SAM" id="Phobius"/>
    </source>
</evidence>
<gene>
    <name evidence="2" type="ORF">ECRA1380_LOCUS65</name>
</gene>
<protein>
    <submittedName>
        <fullName evidence="2">Uncharacterized protein</fullName>
    </submittedName>
</protein>
<sequence length="108" mass="12545">MKNPRTSLTMLLKGVSTRSQIQISVNKIKAMLTKEYNNGKNKKKRSLKEIEHEIDLFNSDRGSKDTMKFFGKIFCELIMVVVVVTVVYSVFLAKEDEMERIKNLVTIW</sequence>
<evidence type="ECO:0000313" key="2">
    <source>
        <dbReference type="EMBL" id="CAE0375114.1"/>
    </source>
</evidence>
<keyword evidence="1" id="KW-0812">Transmembrane</keyword>
<keyword evidence="1" id="KW-1133">Transmembrane helix</keyword>
<dbReference type="EMBL" id="HBIK01000134">
    <property type="protein sequence ID" value="CAE0375114.1"/>
    <property type="molecule type" value="Transcribed_RNA"/>
</dbReference>
<feature type="transmembrane region" description="Helical" evidence="1">
    <location>
        <begin position="69"/>
        <end position="91"/>
    </location>
</feature>
<proteinExistence type="predicted"/>
<accession>A0A7S3K6R6</accession>
<reference evidence="2" key="1">
    <citation type="submission" date="2021-01" db="EMBL/GenBank/DDBJ databases">
        <authorList>
            <person name="Corre E."/>
            <person name="Pelletier E."/>
            <person name="Niang G."/>
            <person name="Scheremetjew M."/>
            <person name="Finn R."/>
            <person name="Kale V."/>
            <person name="Holt S."/>
            <person name="Cochrane G."/>
            <person name="Meng A."/>
            <person name="Brown T."/>
            <person name="Cohen L."/>
        </authorList>
    </citation>
    <scope>NUCLEOTIDE SEQUENCE</scope>
    <source>
        <strain evidence="2">CT5</strain>
    </source>
</reference>
<keyword evidence="1" id="KW-0472">Membrane</keyword>